<name>A0A1I0GB00_9FIRM</name>
<dbReference type="InterPro" id="IPR041682">
    <property type="entry name" value="AAA_14"/>
</dbReference>
<dbReference type="Proteomes" id="UP000199820">
    <property type="component" value="Unassembled WGS sequence"/>
</dbReference>
<feature type="domain" description="AAA" evidence="1">
    <location>
        <begin position="21"/>
        <end position="149"/>
    </location>
</feature>
<dbReference type="Pfam" id="PF13635">
    <property type="entry name" value="DUF4143"/>
    <property type="match status" value="1"/>
</dbReference>
<dbReference type="Gene3D" id="3.40.50.300">
    <property type="entry name" value="P-loop containing nucleotide triphosphate hydrolases"/>
    <property type="match status" value="1"/>
</dbReference>
<dbReference type="OrthoDB" id="9801684at2"/>
<dbReference type="Pfam" id="PF13173">
    <property type="entry name" value="AAA_14"/>
    <property type="match status" value="1"/>
</dbReference>
<dbReference type="PANTHER" id="PTHR33295:SF20">
    <property type="entry name" value="ATPASE"/>
    <property type="match status" value="1"/>
</dbReference>
<evidence type="ECO:0000313" key="4">
    <source>
        <dbReference type="Proteomes" id="UP000199820"/>
    </source>
</evidence>
<keyword evidence="4" id="KW-1185">Reference proteome</keyword>
<dbReference type="SUPFAM" id="SSF52540">
    <property type="entry name" value="P-loop containing nucleoside triphosphate hydrolases"/>
    <property type="match status" value="1"/>
</dbReference>
<feature type="domain" description="DUF4143" evidence="2">
    <location>
        <begin position="196"/>
        <end position="343"/>
    </location>
</feature>
<organism evidence="3 4">
    <name type="scientific">[Clostridium] aminophilum</name>
    <dbReference type="NCBI Taxonomy" id="1526"/>
    <lineage>
        <taxon>Bacteria</taxon>
        <taxon>Bacillati</taxon>
        <taxon>Bacillota</taxon>
        <taxon>Clostridia</taxon>
        <taxon>Lachnospirales</taxon>
        <taxon>Lachnospiraceae</taxon>
    </lineage>
</organism>
<evidence type="ECO:0000313" key="3">
    <source>
        <dbReference type="EMBL" id="SET68222.1"/>
    </source>
</evidence>
<evidence type="ECO:0000259" key="1">
    <source>
        <dbReference type="Pfam" id="PF13173"/>
    </source>
</evidence>
<gene>
    <name evidence="3" type="ORF">SAMN04487771_103223</name>
</gene>
<evidence type="ECO:0008006" key="5">
    <source>
        <dbReference type="Google" id="ProtNLM"/>
    </source>
</evidence>
<dbReference type="PANTHER" id="PTHR33295">
    <property type="entry name" value="ATPASE"/>
    <property type="match status" value="1"/>
</dbReference>
<proteinExistence type="predicted"/>
<sequence>MKIIERKNYLNRLIRLKDTPDIKIITGLRRSGKSELVRAYMELIRTNEDTNIIYVDFADLKFDDLKTYKELYNFCEGQYIDGKTNVIVVDEVQMCEKFELAINSLYNSRKYDIYITGSNAFLLSSDLSTLFTGRFIEIPVYPFSFAEYCEYYGYDSNTANVLDSYVMSGGLSGAYVYSEKEDQASYIKDVYTTIIKRDLVNKYGIKEEALLDSLTDYMMDNISNLTSASKISNVFKQNKVETNHITIGNYMKYLCSAFMFYKVKRYDIRGKKYLETSDKYYLSDLGFRYAMLGTRNMDYGRAYENIVALELLRRGYEIYVGKLYQKEIDFVAMKQNEKLYIQVSDNISDSDTLERELSPLRAIKDAYPKILIANTKHDDYDIEGIKVLDLTNWLMR</sequence>
<evidence type="ECO:0000259" key="2">
    <source>
        <dbReference type="Pfam" id="PF13635"/>
    </source>
</evidence>
<dbReference type="STRING" id="1526.SAMN02910262_02099"/>
<dbReference type="AlphaFoldDB" id="A0A1I0GB00"/>
<dbReference type="RefSeq" id="WP_074649848.1">
    <property type="nucleotide sequence ID" value="NZ_FOIL01000032.1"/>
</dbReference>
<accession>A0A1I0GB00</accession>
<dbReference type="InterPro" id="IPR027417">
    <property type="entry name" value="P-loop_NTPase"/>
</dbReference>
<reference evidence="3 4" key="1">
    <citation type="submission" date="2016-10" db="EMBL/GenBank/DDBJ databases">
        <authorList>
            <person name="de Groot N.N."/>
        </authorList>
    </citation>
    <scope>NUCLEOTIDE SEQUENCE [LARGE SCALE GENOMIC DNA]</scope>
    <source>
        <strain evidence="3 4">KH1P1</strain>
    </source>
</reference>
<protein>
    <recommendedName>
        <fullName evidence="5">AAA+ ATPase domain-containing protein</fullName>
    </recommendedName>
</protein>
<dbReference type="EMBL" id="FOIL01000032">
    <property type="protein sequence ID" value="SET68222.1"/>
    <property type="molecule type" value="Genomic_DNA"/>
</dbReference>
<dbReference type="InterPro" id="IPR025420">
    <property type="entry name" value="DUF4143"/>
</dbReference>